<feature type="transmembrane region" description="Helical" evidence="9">
    <location>
        <begin position="134"/>
        <end position="154"/>
    </location>
</feature>
<feature type="transmembrane region" description="Helical" evidence="9">
    <location>
        <begin position="543"/>
        <end position="563"/>
    </location>
</feature>
<sequence length="569" mass="60792">MRAETGSDPELSQSPTLFVADKKSPDTGDKSPFTRPVAVTEPDGSNTQDPEREAAGRAVQDMSNIRWFSVCVGLYSTAFLYGLDATISAAVQGPVLASLGSLDLLPWIGTGFMLGSVATISLFGSLYTNLEVKWLYLFSILTFEVGSAICGAAPSMGAMAVGRVVAGIGGSGIYLGGVNYISMFVSPAKRPVYTALIGTFWGLGAILGPVIGSAFAQSKATWRWAFYINLVIGAIMAPIYILWFPRYGAHRHEPILPRIKNLDWLGALLNVATFSFFVTSCTLSGSAHQWNSYTVITLWVVTGVVVLLFALQQWTAFLTTKEDRIFPVWCLKSRSLVLLFVGTAGTSAILNVDMYYLPLYFQFTAGLDPMEVAVRLLPFVCLIIFATMLSGALMAKYNLYAAWYTASGIIALVGGALLARIDVSTPTKEIYGFEVLAGFGCGLTFQAAYAIALVKAPMEKAPSVLSFINVAQLGGAALSLAIAGCLFHNVGFNTMQSALDGRGYNSSEIHDALAGGYSPLISDSTHEVRAIVTDAIASTLGKVYILSAVAAAAILVSGLLMRWERVKMG</sequence>
<evidence type="ECO:0000256" key="3">
    <source>
        <dbReference type="ARBA" id="ARBA00022448"/>
    </source>
</evidence>
<keyword evidence="5 9" id="KW-1133">Transmembrane helix</keyword>
<feature type="transmembrane region" description="Helical" evidence="9">
    <location>
        <begin position="293"/>
        <end position="315"/>
    </location>
</feature>
<comment type="similarity">
    <text evidence="2">Belongs to the major facilitator superfamily. TCR/Tet family.</text>
</comment>
<evidence type="ECO:0000313" key="12">
    <source>
        <dbReference type="Proteomes" id="UP000522262"/>
    </source>
</evidence>
<feature type="domain" description="Major facilitator superfamily (MFS) profile" evidence="10">
    <location>
        <begin position="70"/>
        <end position="565"/>
    </location>
</feature>
<reference evidence="11 12" key="1">
    <citation type="submission" date="2020-05" db="EMBL/GenBank/DDBJ databases">
        <title>Identification and distribution of gene clusters putatively required for synthesis of sphingolipid metabolism inhibitors in phylogenetically diverse species of the filamentous fungus Fusarium.</title>
        <authorList>
            <person name="Kim H.-S."/>
            <person name="Busman M."/>
            <person name="Brown D.W."/>
            <person name="Divon H."/>
            <person name="Uhlig S."/>
            <person name="Proctor R.H."/>
        </authorList>
    </citation>
    <scope>NUCLEOTIDE SEQUENCE [LARGE SCALE GENOMIC DNA]</scope>
    <source>
        <strain evidence="11 12">NRRL 53147</strain>
    </source>
</reference>
<dbReference type="AlphaFoldDB" id="A0A8H5ID79"/>
<evidence type="ECO:0000256" key="9">
    <source>
        <dbReference type="SAM" id="Phobius"/>
    </source>
</evidence>
<dbReference type="SUPFAM" id="SSF103473">
    <property type="entry name" value="MFS general substrate transporter"/>
    <property type="match status" value="1"/>
</dbReference>
<dbReference type="GO" id="GO:0005886">
    <property type="term" value="C:plasma membrane"/>
    <property type="evidence" value="ECO:0007669"/>
    <property type="project" value="TreeGrafter"/>
</dbReference>
<dbReference type="PANTHER" id="PTHR23501:SF12">
    <property type="entry name" value="MAJOR FACILITATOR SUPERFAMILY (MFS) PROFILE DOMAIN-CONTAINING PROTEIN-RELATED"/>
    <property type="match status" value="1"/>
</dbReference>
<feature type="transmembrane region" description="Helical" evidence="9">
    <location>
        <begin position="376"/>
        <end position="394"/>
    </location>
</feature>
<evidence type="ECO:0000313" key="11">
    <source>
        <dbReference type="EMBL" id="KAF5534671.1"/>
    </source>
</evidence>
<keyword evidence="6 9" id="KW-0472">Membrane</keyword>
<dbReference type="Gene3D" id="1.20.1250.20">
    <property type="entry name" value="MFS general substrate transporter like domains"/>
    <property type="match status" value="1"/>
</dbReference>
<feature type="transmembrane region" description="Helical" evidence="9">
    <location>
        <begin position="336"/>
        <end position="356"/>
    </location>
</feature>
<dbReference type="EMBL" id="JAAOAM010000293">
    <property type="protein sequence ID" value="KAF5534671.1"/>
    <property type="molecule type" value="Genomic_DNA"/>
</dbReference>
<feature type="compositionally biased region" description="Basic and acidic residues" evidence="8">
    <location>
        <begin position="20"/>
        <end position="29"/>
    </location>
</feature>
<keyword evidence="12" id="KW-1185">Reference proteome</keyword>
<evidence type="ECO:0000259" key="10">
    <source>
        <dbReference type="PROSITE" id="PS50850"/>
    </source>
</evidence>
<feature type="transmembrane region" description="Helical" evidence="9">
    <location>
        <begin position="67"/>
        <end position="92"/>
    </location>
</feature>
<evidence type="ECO:0000256" key="1">
    <source>
        <dbReference type="ARBA" id="ARBA00004141"/>
    </source>
</evidence>
<organism evidence="11 12">
    <name type="scientific">Fusarium mexicanum</name>
    <dbReference type="NCBI Taxonomy" id="751941"/>
    <lineage>
        <taxon>Eukaryota</taxon>
        <taxon>Fungi</taxon>
        <taxon>Dikarya</taxon>
        <taxon>Ascomycota</taxon>
        <taxon>Pezizomycotina</taxon>
        <taxon>Sordariomycetes</taxon>
        <taxon>Hypocreomycetidae</taxon>
        <taxon>Hypocreales</taxon>
        <taxon>Nectriaceae</taxon>
        <taxon>Fusarium</taxon>
        <taxon>Fusarium fujikuroi species complex</taxon>
    </lineage>
</organism>
<dbReference type="PROSITE" id="PS50850">
    <property type="entry name" value="MFS"/>
    <property type="match status" value="1"/>
</dbReference>
<keyword evidence="4 9" id="KW-0812">Transmembrane</keyword>
<dbReference type="InterPro" id="IPR036259">
    <property type="entry name" value="MFS_trans_sf"/>
</dbReference>
<feature type="transmembrane region" description="Helical" evidence="9">
    <location>
        <begin position="104"/>
        <end position="127"/>
    </location>
</feature>
<feature type="region of interest" description="Disordered" evidence="8">
    <location>
        <begin position="1"/>
        <end position="53"/>
    </location>
</feature>
<feature type="transmembrane region" description="Helical" evidence="9">
    <location>
        <begin position="464"/>
        <end position="490"/>
    </location>
</feature>
<dbReference type="Pfam" id="PF07690">
    <property type="entry name" value="MFS_1"/>
    <property type="match status" value="1"/>
</dbReference>
<feature type="transmembrane region" description="Helical" evidence="9">
    <location>
        <begin position="224"/>
        <end position="243"/>
    </location>
</feature>
<dbReference type="PANTHER" id="PTHR23501">
    <property type="entry name" value="MAJOR FACILITATOR SUPERFAMILY"/>
    <property type="match status" value="1"/>
</dbReference>
<evidence type="ECO:0000256" key="7">
    <source>
        <dbReference type="ARBA" id="ARBA00023180"/>
    </source>
</evidence>
<protein>
    <submittedName>
        <fullName evidence="11">HC-toxin efflux carrier TOXA</fullName>
    </submittedName>
</protein>
<comment type="subcellular location">
    <subcellularLocation>
        <location evidence="1">Membrane</location>
        <topology evidence="1">Multi-pass membrane protein</topology>
    </subcellularLocation>
</comment>
<keyword evidence="7" id="KW-0325">Glycoprotein</keyword>
<feature type="transmembrane region" description="Helical" evidence="9">
    <location>
        <begin position="160"/>
        <end position="181"/>
    </location>
</feature>
<evidence type="ECO:0000256" key="4">
    <source>
        <dbReference type="ARBA" id="ARBA00022692"/>
    </source>
</evidence>
<feature type="transmembrane region" description="Helical" evidence="9">
    <location>
        <begin position="431"/>
        <end position="452"/>
    </location>
</feature>
<comment type="caution">
    <text evidence="11">The sequence shown here is derived from an EMBL/GenBank/DDBJ whole genome shotgun (WGS) entry which is preliminary data.</text>
</comment>
<name>A0A8H5ID79_9HYPO</name>
<dbReference type="InterPro" id="IPR020846">
    <property type="entry name" value="MFS_dom"/>
</dbReference>
<dbReference type="GO" id="GO:0022857">
    <property type="term" value="F:transmembrane transporter activity"/>
    <property type="evidence" value="ECO:0007669"/>
    <property type="project" value="InterPro"/>
</dbReference>
<keyword evidence="3" id="KW-0813">Transport</keyword>
<proteinExistence type="inferred from homology"/>
<evidence type="ECO:0000256" key="8">
    <source>
        <dbReference type="SAM" id="MobiDB-lite"/>
    </source>
</evidence>
<dbReference type="Proteomes" id="UP000522262">
    <property type="component" value="Unassembled WGS sequence"/>
</dbReference>
<evidence type="ECO:0000256" key="6">
    <source>
        <dbReference type="ARBA" id="ARBA00023136"/>
    </source>
</evidence>
<accession>A0A8H5ID79</accession>
<dbReference type="InterPro" id="IPR011701">
    <property type="entry name" value="MFS"/>
</dbReference>
<gene>
    <name evidence="11" type="ORF">FMEXI_11184</name>
</gene>
<evidence type="ECO:0000256" key="2">
    <source>
        <dbReference type="ARBA" id="ARBA00007520"/>
    </source>
</evidence>
<feature type="transmembrane region" description="Helical" evidence="9">
    <location>
        <begin position="193"/>
        <end position="212"/>
    </location>
</feature>
<evidence type="ECO:0000256" key="5">
    <source>
        <dbReference type="ARBA" id="ARBA00022989"/>
    </source>
</evidence>
<feature type="transmembrane region" description="Helical" evidence="9">
    <location>
        <begin position="401"/>
        <end position="419"/>
    </location>
</feature>
<feature type="transmembrane region" description="Helical" evidence="9">
    <location>
        <begin position="264"/>
        <end position="287"/>
    </location>
</feature>